<sequence>MKIFARDCFYRQGVMALLDKMSFDYTEQGIWVSDKVFLPFFIFPKNNVLAIYNNIIKQRIRSPAMVFCARQTIPFFQDIYFAEKFYFVSLDAACDTVEKEIKDSINYYLTERPSEKVALCPYQRLTSREIEVVQYLLQGHKPSLISKNINISYRYISMYKRSAMCKLQVETFTELYCKVKLLERVLLNESYKVEGCIVTEAILENK</sequence>
<evidence type="ECO:0000313" key="4">
    <source>
        <dbReference type="Proteomes" id="UP001150641"/>
    </source>
</evidence>
<keyword evidence="1" id="KW-0238">DNA-binding</keyword>
<reference evidence="3" key="1">
    <citation type="submission" date="2022-03" db="EMBL/GenBank/DDBJ databases">
        <title>Proposal of a novel genus Dryocolo and two novel species.</title>
        <authorList>
            <person name="Maddock D.W."/>
            <person name="Brady C.L."/>
            <person name="Denman S."/>
            <person name="Arnold D."/>
        </authorList>
    </citation>
    <scope>NUCLEOTIDE SEQUENCE</scope>
    <source>
        <strain evidence="3">H6W4</strain>
    </source>
</reference>
<evidence type="ECO:0000256" key="1">
    <source>
        <dbReference type="ARBA" id="ARBA00023125"/>
    </source>
</evidence>
<keyword evidence="4" id="KW-1185">Reference proteome</keyword>
<name>A0A9X2WAU9_9ENTR</name>
<dbReference type="SMART" id="SM00421">
    <property type="entry name" value="HTH_LUXR"/>
    <property type="match status" value="1"/>
</dbReference>
<accession>A0A9X2WAU9</accession>
<dbReference type="Gene3D" id="1.10.10.10">
    <property type="entry name" value="Winged helix-like DNA-binding domain superfamily/Winged helix DNA-binding domain"/>
    <property type="match status" value="1"/>
</dbReference>
<gene>
    <name evidence="3" type="ORF">MUA00_16560</name>
</gene>
<evidence type="ECO:0000313" key="3">
    <source>
        <dbReference type="EMBL" id="MCT4703392.1"/>
    </source>
</evidence>
<evidence type="ECO:0000259" key="2">
    <source>
        <dbReference type="SMART" id="SM00421"/>
    </source>
</evidence>
<dbReference type="SUPFAM" id="SSF46894">
    <property type="entry name" value="C-terminal effector domain of the bipartite response regulators"/>
    <property type="match status" value="1"/>
</dbReference>
<comment type="caution">
    <text evidence="3">The sequence shown here is derived from an EMBL/GenBank/DDBJ whole genome shotgun (WGS) entry which is preliminary data.</text>
</comment>
<dbReference type="EMBL" id="JALHAP010000081">
    <property type="protein sequence ID" value="MCT4703392.1"/>
    <property type="molecule type" value="Genomic_DNA"/>
</dbReference>
<dbReference type="InterPro" id="IPR000792">
    <property type="entry name" value="Tscrpt_reg_LuxR_C"/>
</dbReference>
<dbReference type="Pfam" id="PF00196">
    <property type="entry name" value="GerE"/>
    <property type="match status" value="1"/>
</dbReference>
<dbReference type="RefSeq" id="WP_271130470.1">
    <property type="nucleotide sequence ID" value="NZ_JALHAP010000081.1"/>
</dbReference>
<protein>
    <submittedName>
        <fullName evidence="3">LuxR C-terminal-related transcriptional regulator</fullName>
    </submittedName>
</protein>
<dbReference type="InterPro" id="IPR036388">
    <property type="entry name" value="WH-like_DNA-bd_sf"/>
</dbReference>
<feature type="domain" description="HTH luxR-type" evidence="2">
    <location>
        <begin position="122"/>
        <end position="179"/>
    </location>
</feature>
<dbReference type="AlphaFoldDB" id="A0A9X2WAU9"/>
<organism evidence="3 4">
    <name type="scientific">Dryocola boscaweniae</name>
    <dbReference type="NCBI Taxonomy" id="2925397"/>
    <lineage>
        <taxon>Bacteria</taxon>
        <taxon>Pseudomonadati</taxon>
        <taxon>Pseudomonadota</taxon>
        <taxon>Gammaproteobacteria</taxon>
        <taxon>Enterobacterales</taxon>
        <taxon>Enterobacteriaceae</taxon>
        <taxon>Dryocola</taxon>
    </lineage>
</organism>
<dbReference type="InterPro" id="IPR016032">
    <property type="entry name" value="Sig_transdc_resp-reg_C-effctor"/>
</dbReference>
<proteinExistence type="predicted"/>
<dbReference type="GO" id="GO:0006355">
    <property type="term" value="P:regulation of DNA-templated transcription"/>
    <property type="evidence" value="ECO:0007669"/>
    <property type="project" value="InterPro"/>
</dbReference>
<dbReference type="Proteomes" id="UP001150641">
    <property type="component" value="Unassembled WGS sequence"/>
</dbReference>
<dbReference type="GO" id="GO:0003677">
    <property type="term" value="F:DNA binding"/>
    <property type="evidence" value="ECO:0007669"/>
    <property type="project" value="UniProtKB-KW"/>
</dbReference>